<dbReference type="SUPFAM" id="SSF158791">
    <property type="entry name" value="MgtE N-terminal domain-like"/>
    <property type="match status" value="1"/>
</dbReference>
<comment type="caution">
    <text evidence="12">The sequence shown here is derived from an EMBL/GenBank/DDBJ whole genome shotgun (WGS) entry which is preliminary data.</text>
</comment>
<keyword evidence="13" id="KW-1185">Reference proteome</keyword>
<comment type="subcellular location">
    <subcellularLocation>
        <location evidence="9">Cell membrane</location>
        <topology evidence="9">Multi-pass membrane protein</topology>
    </subcellularLocation>
    <subcellularLocation>
        <location evidence="1">Membrane</location>
        <topology evidence="1">Multi-pass membrane protein</topology>
    </subcellularLocation>
</comment>
<dbReference type="Gene3D" id="1.10.357.20">
    <property type="entry name" value="SLC41 divalent cation transporters, integral membrane domain"/>
    <property type="match status" value="1"/>
</dbReference>
<dbReference type="InterPro" id="IPR006668">
    <property type="entry name" value="Mg_transptr_MgtE_intracell_dom"/>
</dbReference>
<evidence type="ECO:0000256" key="3">
    <source>
        <dbReference type="ARBA" id="ARBA00022448"/>
    </source>
</evidence>
<dbReference type="PANTHER" id="PTHR43773:SF1">
    <property type="entry name" value="MAGNESIUM TRANSPORTER MGTE"/>
    <property type="match status" value="1"/>
</dbReference>
<evidence type="ECO:0000256" key="7">
    <source>
        <dbReference type="ARBA" id="ARBA00023136"/>
    </source>
</evidence>
<dbReference type="InterPro" id="IPR000644">
    <property type="entry name" value="CBS_dom"/>
</dbReference>
<keyword evidence="7 9" id="KW-0472">Membrane</keyword>
<gene>
    <name evidence="12" type="ORF">GCM10007924_29580</name>
</gene>
<sequence length="468" mass="51711">MNELRFQDGNEEAAPPREDDEGLYGMTDTTVQEIAESLELGQEDPIREVVAELHTADLADLIEQLKSKHRTLLFEVAGDLIDPEVFSEIDESIRDDLVEDMDPTEIAAVVTELELDDAVHVLEDLEEEDQQDVLRELPAEDRLVIEQSLSYDEDSAGRLMQRDTIAVPEYWNIGQTIDYLRDTQDLPNEFYEIFVVDPRHHPVGTIPLDRAMRSQRTVNVRDIMNREQKLIPVDMDQEEVAYLFQQYRLASAAVVNESGALIGMITVDDIVDVINEEAEEDILRLGGVSEDDLFGSIMGTTRTRFTWLLVNLLTAVLASIAIGFFDATMEKIIALAVLMPIVASMGGNAGTQTLTVAVRALATRELTSNNMFRILGKEAIVAFLNGTAFAILIGLVAWIWFGDLSIGWVIAVAMVVNMLVAGVAGMAIPIALDHYKIDPAVASSVFVTTITDIIGFVAFLGIATLVLL</sequence>
<evidence type="ECO:0000256" key="1">
    <source>
        <dbReference type="ARBA" id="ARBA00004141"/>
    </source>
</evidence>
<feature type="domain" description="CBS" evidence="11">
    <location>
        <begin position="224"/>
        <end position="280"/>
    </location>
</feature>
<protein>
    <recommendedName>
        <fullName evidence="9">Magnesium transporter MgtE</fullName>
    </recommendedName>
</protein>
<dbReference type="Pfam" id="PF00571">
    <property type="entry name" value="CBS"/>
    <property type="match status" value="1"/>
</dbReference>
<evidence type="ECO:0000256" key="9">
    <source>
        <dbReference type="RuleBase" id="RU362011"/>
    </source>
</evidence>
<keyword evidence="4 9" id="KW-0812">Transmembrane</keyword>
<dbReference type="InterPro" id="IPR006667">
    <property type="entry name" value="SLC41_membr_dom"/>
</dbReference>
<comment type="function">
    <text evidence="9">Acts as a magnesium transporter.</text>
</comment>
<keyword evidence="9" id="KW-0479">Metal-binding</keyword>
<keyword evidence="6 9" id="KW-1133">Transmembrane helix</keyword>
<feature type="transmembrane region" description="Helical" evidence="9">
    <location>
        <begin position="406"/>
        <end position="432"/>
    </location>
</feature>
<dbReference type="RefSeq" id="WP_169561789.1">
    <property type="nucleotide sequence ID" value="NZ_BSNF01000008.1"/>
</dbReference>
<dbReference type="InterPro" id="IPR006669">
    <property type="entry name" value="MgtE_transporter"/>
</dbReference>
<feature type="transmembrane region" description="Helical" evidence="9">
    <location>
        <begin position="305"/>
        <end position="325"/>
    </location>
</feature>
<dbReference type="PROSITE" id="PS51371">
    <property type="entry name" value="CBS"/>
    <property type="match status" value="1"/>
</dbReference>
<evidence type="ECO:0000256" key="4">
    <source>
        <dbReference type="ARBA" id="ARBA00022692"/>
    </source>
</evidence>
<keyword evidence="9" id="KW-1003">Cell membrane</keyword>
<dbReference type="Pfam" id="PF03448">
    <property type="entry name" value="MgtE_N"/>
    <property type="match status" value="1"/>
</dbReference>
<dbReference type="PANTHER" id="PTHR43773">
    <property type="entry name" value="MAGNESIUM TRANSPORTER MGTE"/>
    <property type="match status" value="1"/>
</dbReference>
<dbReference type="SUPFAM" id="SSF54631">
    <property type="entry name" value="CBS-domain pair"/>
    <property type="match status" value="1"/>
</dbReference>
<feature type="transmembrane region" description="Helical" evidence="9">
    <location>
        <begin position="444"/>
        <end position="467"/>
    </location>
</feature>
<dbReference type="CDD" id="cd04606">
    <property type="entry name" value="CBS_pair_Mg_transporter"/>
    <property type="match status" value="1"/>
</dbReference>
<proteinExistence type="inferred from homology"/>
<reference evidence="12" key="1">
    <citation type="journal article" date="2014" name="Int. J. Syst. Evol. Microbiol.">
        <title>Complete genome of a new Firmicutes species belonging to the dominant human colonic microbiota ('Ruminococcus bicirculans') reveals two chromosomes and a selective capacity to utilize plant glucans.</title>
        <authorList>
            <consortium name="NISC Comparative Sequencing Program"/>
            <person name="Wegmann U."/>
            <person name="Louis P."/>
            <person name="Goesmann A."/>
            <person name="Henrissat B."/>
            <person name="Duncan S.H."/>
            <person name="Flint H.J."/>
        </authorList>
    </citation>
    <scope>NUCLEOTIDE SEQUENCE</scope>
    <source>
        <strain evidence="12">NBRC 103408</strain>
    </source>
</reference>
<keyword evidence="3 9" id="KW-0813">Transport</keyword>
<dbReference type="Proteomes" id="UP001161409">
    <property type="component" value="Unassembled WGS sequence"/>
</dbReference>
<evidence type="ECO:0000256" key="8">
    <source>
        <dbReference type="PROSITE-ProRule" id="PRU00703"/>
    </source>
</evidence>
<dbReference type="EMBL" id="BSNF01000008">
    <property type="protein sequence ID" value="GLQ07737.1"/>
    <property type="molecule type" value="Genomic_DNA"/>
</dbReference>
<evidence type="ECO:0000256" key="5">
    <source>
        <dbReference type="ARBA" id="ARBA00022842"/>
    </source>
</evidence>
<evidence type="ECO:0000256" key="2">
    <source>
        <dbReference type="ARBA" id="ARBA00009749"/>
    </source>
</evidence>
<dbReference type="SMART" id="SM00924">
    <property type="entry name" value="MgtE_N"/>
    <property type="match status" value="1"/>
</dbReference>
<evidence type="ECO:0000313" key="13">
    <source>
        <dbReference type="Proteomes" id="UP001161409"/>
    </source>
</evidence>
<dbReference type="InterPro" id="IPR038076">
    <property type="entry name" value="MgtE_N_sf"/>
</dbReference>
<dbReference type="InterPro" id="IPR046342">
    <property type="entry name" value="CBS_dom_sf"/>
</dbReference>
<keyword evidence="8" id="KW-0129">CBS domain</keyword>
<dbReference type="InterPro" id="IPR036739">
    <property type="entry name" value="SLC41_membr_dom_sf"/>
</dbReference>
<keyword evidence="5 9" id="KW-0460">Magnesium</keyword>
<feature type="transmembrane region" description="Helical" evidence="9">
    <location>
        <begin position="379"/>
        <end position="400"/>
    </location>
</feature>
<dbReference type="NCBIfam" id="TIGR00400">
    <property type="entry name" value="mgtE"/>
    <property type="match status" value="1"/>
</dbReference>
<feature type="transmembrane region" description="Helical" evidence="9">
    <location>
        <begin position="331"/>
        <end position="358"/>
    </location>
</feature>
<organism evidence="12 13">
    <name type="scientific">Sneathiella chinensis</name>
    <dbReference type="NCBI Taxonomy" id="349750"/>
    <lineage>
        <taxon>Bacteria</taxon>
        <taxon>Pseudomonadati</taxon>
        <taxon>Pseudomonadota</taxon>
        <taxon>Alphaproteobacteria</taxon>
        <taxon>Sneathiellales</taxon>
        <taxon>Sneathiellaceae</taxon>
        <taxon>Sneathiella</taxon>
    </lineage>
</organism>
<dbReference type="Gene3D" id="3.10.580.10">
    <property type="entry name" value="CBS-domain"/>
    <property type="match status" value="1"/>
</dbReference>
<comment type="similarity">
    <text evidence="2 9">Belongs to the SLC41A transporter family.</text>
</comment>
<name>A0ABQ5U8T4_9PROT</name>
<evidence type="ECO:0000313" key="12">
    <source>
        <dbReference type="EMBL" id="GLQ07737.1"/>
    </source>
</evidence>
<reference evidence="12" key="2">
    <citation type="submission" date="2023-01" db="EMBL/GenBank/DDBJ databases">
        <title>Draft genome sequence of Sneathiella chinensis strain NBRC 103408.</title>
        <authorList>
            <person name="Sun Q."/>
            <person name="Mori K."/>
        </authorList>
    </citation>
    <scope>NUCLEOTIDE SEQUENCE</scope>
    <source>
        <strain evidence="12">NBRC 103408</strain>
    </source>
</reference>
<dbReference type="SUPFAM" id="SSF161093">
    <property type="entry name" value="MgtE membrane domain-like"/>
    <property type="match status" value="1"/>
</dbReference>
<comment type="subunit">
    <text evidence="9">Homodimer.</text>
</comment>
<accession>A0ABQ5U8T4</accession>
<dbReference type="SMART" id="SM00116">
    <property type="entry name" value="CBS"/>
    <property type="match status" value="1"/>
</dbReference>
<evidence type="ECO:0000256" key="6">
    <source>
        <dbReference type="ARBA" id="ARBA00022989"/>
    </source>
</evidence>
<dbReference type="Pfam" id="PF01769">
    <property type="entry name" value="MgtE"/>
    <property type="match status" value="1"/>
</dbReference>
<evidence type="ECO:0000256" key="10">
    <source>
        <dbReference type="SAM" id="MobiDB-lite"/>
    </source>
</evidence>
<dbReference type="Gene3D" id="1.25.60.10">
    <property type="entry name" value="MgtE N-terminal domain-like"/>
    <property type="match status" value="1"/>
</dbReference>
<feature type="region of interest" description="Disordered" evidence="10">
    <location>
        <begin position="1"/>
        <end position="24"/>
    </location>
</feature>
<evidence type="ECO:0000259" key="11">
    <source>
        <dbReference type="PROSITE" id="PS51371"/>
    </source>
</evidence>